<evidence type="ECO:0000313" key="3">
    <source>
        <dbReference type="EMBL" id="TRW22338.1"/>
    </source>
</evidence>
<evidence type="ECO:0000259" key="2">
    <source>
        <dbReference type="Pfam" id="PF12697"/>
    </source>
</evidence>
<dbReference type="RefSeq" id="WP_143374755.1">
    <property type="nucleotide sequence ID" value="NZ_VJVZ01000013.1"/>
</dbReference>
<dbReference type="InterPro" id="IPR052897">
    <property type="entry name" value="Sec-Metab_Biosynth_Hydrolase"/>
</dbReference>
<keyword evidence="4" id="KW-1185">Reference proteome</keyword>
<proteinExistence type="predicted"/>
<dbReference type="EMBL" id="VJVZ01000013">
    <property type="protein sequence ID" value="TRW22338.1"/>
    <property type="molecule type" value="Genomic_DNA"/>
</dbReference>
<feature type="domain" description="AB hydrolase-1" evidence="2">
    <location>
        <begin position="36"/>
        <end position="249"/>
    </location>
</feature>
<keyword evidence="1" id="KW-0732">Signal</keyword>
<keyword evidence="3" id="KW-0378">Hydrolase</keyword>
<reference evidence="3 4" key="1">
    <citation type="submission" date="2019-07" db="EMBL/GenBank/DDBJ databases">
        <title>Flavobacterium sp. nov., isolated from glacier ice.</title>
        <authorList>
            <person name="Liu Q."/>
            <person name="Xin Y.-H."/>
        </authorList>
    </citation>
    <scope>NUCLEOTIDE SEQUENCE [LARGE SCALE GENOMIC DNA]</scope>
    <source>
        <strain evidence="3 4">ZT4R6</strain>
    </source>
</reference>
<evidence type="ECO:0000256" key="1">
    <source>
        <dbReference type="SAM" id="SignalP"/>
    </source>
</evidence>
<dbReference type="OrthoDB" id="9112061at2"/>
<organism evidence="3 4">
    <name type="scientific">Flavobacterium zepuense</name>
    <dbReference type="NCBI Taxonomy" id="2593302"/>
    <lineage>
        <taxon>Bacteria</taxon>
        <taxon>Pseudomonadati</taxon>
        <taxon>Bacteroidota</taxon>
        <taxon>Flavobacteriia</taxon>
        <taxon>Flavobacteriales</taxon>
        <taxon>Flavobacteriaceae</taxon>
        <taxon>Flavobacterium</taxon>
    </lineage>
</organism>
<dbReference type="Pfam" id="PF12697">
    <property type="entry name" value="Abhydrolase_6"/>
    <property type="match status" value="1"/>
</dbReference>
<gene>
    <name evidence="3" type="ORF">FMM05_17690</name>
</gene>
<dbReference type="SUPFAM" id="SSF53474">
    <property type="entry name" value="alpha/beta-Hydrolases"/>
    <property type="match status" value="1"/>
</dbReference>
<protein>
    <submittedName>
        <fullName evidence="3">Alpha/beta hydrolase</fullName>
    </submittedName>
</protein>
<dbReference type="Proteomes" id="UP000320643">
    <property type="component" value="Unassembled WGS sequence"/>
</dbReference>
<dbReference type="GO" id="GO:0016787">
    <property type="term" value="F:hydrolase activity"/>
    <property type="evidence" value="ECO:0007669"/>
    <property type="project" value="UniProtKB-KW"/>
</dbReference>
<dbReference type="PANTHER" id="PTHR37017:SF11">
    <property type="entry name" value="ESTERASE_LIPASE_THIOESTERASE DOMAIN-CONTAINING PROTEIN"/>
    <property type="match status" value="1"/>
</dbReference>
<dbReference type="InterPro" id="IPR029058">
    <property type="entry name" value="AB_hydrolase_fold"/>
</dbReference>
<feature type="chain" id="PRO_5022005038" evidence="1">
    <location>
        <begin position="22"/>
        <end position="261"/>
    </location>
</feature>
<feature type="signal peptide" evidence="1">
    <location>
        <begin position="1"/>
        <end position="21"/>
    </location>
</feature>
<accession>A0A552UVY2</accession>
<dbReference type="InterPro" id="IPR000073">
    <property type="entry name" value="AB_hydrolase_1"/>
</dbReference>
<sequence>MKNLFLSTFALLSVTFGYSQSASKTAKAVTAPVKNIIIVHGAFADGSGWRGVHDILAAKGYNVTIVQNPLTSLEDDVATVNRALAKQDGPAILVGHSWGGTVITEAGTDPKVAGLVYVAALQPQAGESSLDLAKTVTPAPENGILPPDANGLLYFSKEKFHAGFAGGVSKAESDFMYASQAPIALKAFITPVTQTSWKNKPSWAVLATQDKSITPELQHNMTKRAGSVVKEVKASHIVYITHPKEVADVIVAASLGANKAK</sequence>
<evidence type="ECO:0000313" key="4">
    <source>
        <dbReference type="Proteomes" id="UP000320643"/>
    </source>
</evidence>
<dbReference type="AlphaFoldDB" id="A0A552UVY2"/>
<dbReference type="Gene3D" id="3.40.50.1820">
    <property type="entry name" value="alpha/beta hydrolase"/>
    <property type="match status" value="1"/>
</dbReference>
<dbReference type="PANTHER" id="PTHR37017">
    <property type="entry name" value="AB HYDROLASE-1 DOMAIN-CONTAINING PROTEIN-RELATED"/>
    <property type="match status" value="1"/>
</dbReference>
<name>A0A552UVY2_9FLAO</name>
<comment type="caution">
    <text evidence="3">The sequence shown here is derived from an EMBL/GenBank/DDBJ whole genome shotgun (WGS) entry which is preliminary data.</text>
</comment>